<dbReference type="Pfam" id="PF03385">
    <property type="entry name" value="STELLO"/>
    <property type="match status" value="1"/>
</dbReference>
<protein>
    <submittedName>
        <fullName evidence="2">Uncharacterized protein</fullName>
    </submittedName>
</protein>
<evidence type="ECO:0000313" key="3">
    <source>
        <dbReference type="Proteomes" id="UP000751190"/>
    </source>
</evidence>
<feature type="compositionally biased region" description="Pro residues" evidence="1">
    <location>
        <begin position="557"/>
        <end position="582"/>
    </location>
</feature>
<dbReference type="PANTHER" id="PTHR31362:SF0">
    <property type="entry name" value="EXOSTOSIN DOMAIN-CONTAINING PROTEIN-RELATED"/>
    <property type="match status" value="1"/>
</dbReference>
<evidence type="ECO:0000256" key="1">
    <source>
        <dbReference type="SAM" id="MobiDB-lite"/>
    </source>
</evidence>
<name>A0A8J6C5F2_DIALT</name>
<dbReference type="PANTHER" id="PTHR31362">
    <property type="entry name" value="GLYCOSYLTRANSFERASE STELLO1-RELATED"/>
    <property type="match status" value="1"/>
</dbReference>
<proteinExistence type="predicted"/>
<dbReference type="OrthoDB" id="6083607at2759"/>
<gene>
    <name evidence="2" type="ORF">KFE25_003588</name>
</gene>
<evidence type="ECO:0000313" key="2">
    <source>
        <dbReference type="EMBL" id="KAG8461019.1"/>
    </source>
</evidence>
<dbReference type="AlphaFoldDB" id="A0A8J6C5F2"/>
<dbReference type="EMBL" id="JAGTXO010000028">
    <property type="protein sequence ID" value="KAG8461019.1"/>
    <property type="molecule type" value="Genomic_DNA"/>
</dbReference>
<organism evidence="2 3">
    <name type="scientific">Diacronema lutheri</name>
    <name type="common">Unicellular marine alga</name>
    <name type="synonym">Monochrysis lutheri</name>
    <dbReference type="NCBI Taxonomy" id="2081491"/>
    <lineage>
        <taxon>Eukaryota</taxon>
        <taxon>Haptista</taxon>
        <taxon>Haptophyta</taxon>
        <taxon>Pavlovophyceae</taxon>
        <taxon>Pavlovales</taxon>
        <taxon>Pavlovaceae</taxon>
        <taxon>Diacronema</taxon>
    </lineage>
</organism>
<comment type="caution">
    <text evidence="2">The sequence shown here is derived from an EMBL/GenBank/DDBJ whole genome shotgun (WGS) entry which is preliminary data.</text>
</comment>
<sequence length="582" mass="62695">MSPDEDVDEGTPLVARVGNAGVRRRKGASGEANSCCSPSILAAVAAVACAAALGYAARGARPADGSCLGPSGAPFECTGGPLDCAAASAALAPVNLGSLGTSGELWRPIRRRRFHGGLPQLAPRRPARARAPAESECVHWAVITTIFPPTRLVRQLAALDDWCVVVVGDLKALSEREYHRALNLSLNDARRFTYLDADAQRRLPYRIVAKLPWNHFGRKNLGFLHALERGATLVYDADDDNELRDRALLPAWARLWAEGEGEVSERAAAREPRAPPRARTVRELGTCAPIVNPYVPFRARWGEHGGGDDGDGGVSRARARGGACKTRAQFTWPRGFPLDRLRACETLGPPADALGGANGTAVGARVVGVLQSLADHDPDVDAIYRLTSHLPLQFARGAAPLGPSSLFALPAGTMAPFNAQATLWARPALWGLLLPITVHGRVSDIWRGYVVQRLLWLVGQRLAFAEPWVVQLRNPHSHLADLQSEQPLYARAGALVRWLRAWRPSERAAREGPDGLVHALLEISVALYEVGVLELADVELQAAWLADLRDARYEFPPLVPEPPQPRPAPSAEPVTTPPANAP</sequence>
<reference evidence="2" key="1">
    <citation type="submission" date="2021-05" db="EMBL/GenBank/DDBJ databases">
        <title>The genome of the haptophyte Pavlova lutheri (Diacronema luteri, Pavlovales) - a model for lipid biosynthesis in eukaryotic algae.</title>
        <authorList>
            <person name="Hulatt C.J."/>
            <person name="Posewitz M.C."/>
        </authorList>
    </citation>
    <scope>NUCLEOTIDE SEQUENCE</scope>
    <source>
        <strain evidence="2">NIVA-4/92</strain>
    </source>
</reference>
<dbReference type="Proteomes" id="UP000751190">
    <property type="component" value="Unassembled WGS sequence"/>
</dbReference>
<keyword evidence="3" id="KW-1185">Reference proteome</keyword>
<dbReference type="OMA" id="HTMAPFN"/>
<dbReference type="InterPro" id="IPR005049">
    <property type="entry name" value="STL-like"/>
</dbReference>
<feature type="region of interest" description="Disordered" evidence="1">
    <location>
        <begin position="556"/>
        <end position="582"/>
    </location>
</feature>
<accession>A0A8J6C5F2</accession>